<dbReference type="InterPro" id="IPR001920">
    <property type="entry name" value="Asp/Glu_race"/>
</dbReference>
<comment type="similarity">
    <text evidence="1">Belongs to the aspartate/glutamate racemases family.</text>
</comment>
<dbReference type="NCBIfam" id="TIGR00035">
    <property type="entry name" value="asp_race"/>
    <property type="match status" value="1"/>
</dbReference>
<keyword evidence="2" id="KW-0413">Isomerase</keyword>
<dbReference type="Gene3D" id="3.40.50.1860">
    <property type="match status" value="2"/>
</dbReference>
<accession>A0A2A6E1Q6</accession>
<dbReference type="Pfam" id="PF01177">
    <property type="entry name" value="Asp_Glu_race"/>
    <property type="match status" value="1"/>
</dbReference>
<dbReference type="InterPro" id="IPR004380">
    <property type="entry name" value="Asp_race"/>
</dbReference>
<dbReference type="GO" id="GO:0047661">
    <property type="term" value="F:amino-acid racemase activity"/>
    <property type="evidence" value="ECO:0007669"/>
    <property type="project" value="InterPro"/>
</dbReference>
<dbReference type="SUPFAM" id="SSF53681">
    <property type="entry name" value="Aspartate/glutamate racemase"/>
    <property type="match status" value="2"/>
</dbReference>
<gene>
    <name evidence="3" type="ORF">BLM47_06180</name>
</gene>
<dbReference type="PANTHER" id="PTHR21198:SF7">
    <property type="entry name" value="ASPARTATE-GLUTAMATE RACEMASE FAMILY"/>
    <property type="match status" value="1"/>
</dbReference>
<evidence type="ECO:0000313" key="3">
    <source>
        <dbReference type="EMBL" id="PDO10677.1"/>
    </source>
</evidence>
<dbReference type="PANTHER" id="PTHR21198">
    <property type="entry name" value="GLUTAMATE RACEMASE"/>
    <property type="match status" value="1"/>
</dbReference>
<organism evidence="3 4">
    <name type="scientific">Candidatus Reconcilbacillus cellulovorans</name>
    <dbReference type="NCBI Taxonomy" id="1906605"/>
    <lineage>
        <taxon>Bacteria</taxon>
        <taxon>Bacillati</taxon>
        <taxon>Bacillota</taxon>
        <taxon>Bacilli</taxon>
        <taxon>Bacillales</taxon>
        <taxon>Paenibacillaceae</taxon>
        <taxon>Candidatus Reconcilbacillus</taxon>
    </lineage>
</organism>
<evidence type="ECO:0000256" key="1">
    <source>
        <dbReference type="ARBA" id="ARBA00007847"/>
    </source>
</evidence>
<evidence type="ECO:0000313" key="4">
    <source>
        <dbReference type="Proteomes" id="UP000243688"/>
    </source>
</evidence>
<comment type="caution">
    <text evidence="3">The sequence shown here is derived from an EMBL/GenBank/DDBJ whole genome shotgun (WGS) entry which is preliminary data.</text>
</comment>
<sequence length="254" mass="27285">MKTVGLIGGMSWQSTLLYYRWINEDVQAALGGLRSARILLDSLDFAPLARAQAEGDWNTAVRTLAESARRLEAAGADFLLVCANTMHRVADDVQASVRIPLVHIADTVAEAALAFGVANVGLLGTRATLEHDFYSRKLESFGLKTTVPEADDRAALDRIIFEELCRGIVREESRAAVLAAVETLLGRGADGIALACTELGLLLNPEQTDLGVPLLDSARLHARKAARLALDDALLNAVEGIIDDRSDAAPPYKI</sequence>
<dbReference type="Proteomes" id="UP000243688">
    <property type="component" value="Unassembled WGS sequence"/>
</dbReference>
<proteinExistence type="inferred from homology"/>
<dbReference type="InterPro" id="IPR015942">
    <property type="entry name" value="Asp/Glu/hydantoin_racemase"/>
</dbReference>
<name>A0A2A6E1Q6_9BACL</name>
<reference evidence="3 4" key="1">
    <citation type="submission" date="2016-12" db="EMBL/GenBank/DDBJ databases">
        <title>Candidatus Reconcilibacillus cellulovorans genome.</title>
        <authorList>
            <person name="Kolinko S."/>
            <person name="Wu Y.-W."/>
            <person name="Tachea F."/>
            <person name="Denzel E."/>
            <person name="Hiras J."/>
            <person name="Baecker N."/>
            <person name="Chan L.J."/>
            <person name="Eichorst S.A."/>
            <person name="Frey D."/>
            <person name="Adams P.D."/>
            <person name="Pray T."/>
            <person name="Tanjore D."/>
            <person name="Petzold C.J."/>
            <person name="Gladden J.M."/>
            <person name="Simmons B.A."/>
            <person name="Singer S.W."/>
        </authorList>
    </citation>
    <scope>NUCLEOTIDE SEQUENCE [LARGE SCALE GENOMIC DNA]</scope>
    <source>
        <strain evidence="3">JTherm</strain>
    </source>
</reference>
<protein>
    <submittedName>
        <fullName evidence="3">Aspartate racemase</fullName>
    </submittedName>
</protein>
<evidence type="ECO:0000256" key="2">
    <source>
        <dbReference type="ARBA" id="ARBA00023235"/>
    </source>
</evidence>
<dbReference type="EMBL" id="MOXJ01000011">
    <property type="protein sequence ID" value="PDO10677.1"/>
    <property type="molecule type" value="Genomic_DNA"/>
</dbReference>
<dbReference type="AlphaFoldDB" id="A0A2A6E1Q6"/>